<keyword evidence="1" id="KW-1133">Transmembrane helix</keyword>
<feature type="transmembrane region" description="Helical" evidence="1">
    <location>
        <begin position="46"/>
        <end position="64"/>
    </location>
</feature>
<dbReference type="EMBL" id="CP095073">
    <property type="protein sequence ID" value="UOQ46222.1"/>
    <property type="molecule type" value="Genomic_DNA"/>
</dbReference>
<dbReference type="RefSeq" id="WP_244713304.1">
    <property type="nucleotide sequence ID" value="NZ_CP095073.1"/>
</dbReference>
<accession>A0ABY4EP28</accession>
<keyword evidence="3" id="KW-1185">Reference proteome</keyword>
<evidence type="ECO:0000313" key="3">
    <source>
        <dbReference type="Proteomes" id="UP000831787"/>
    </source>
</evidence>
<reference evidence="2 3" key="1">
    <citation type="submission" date="2022-04" db="EMBL/GenBank/DDBJ databases">
        <title>Halobacillus sp. isolated from saltern.</title>
        <authorList>
            <person name="Won M."/>
            <person name="Lee C.-M."/>
            <person name="Woen H.-Y."/>
            <person name="Kwon S.-W."/>
        </authorList>
    </citation>
    <scope>NUCLEOTIDE SEQUENCE [LARGE SCALE GENOMIC DNA]</scope>
    <source>
        <strain evidence="2 3">SSBR10-3</strain>
    </source>
</reference>
<sequence>MIMLTTFIGYEQFFKETAISNFILIMLLTIEVLVIHHLTTHLTYKIHWGIVLLSLLATHITTLFI</sequence>
<organism evidence="2 3">
    <name type="scientific">Halobacillus salinarum</name>
    <dbReference type="NCBI Taxonomy" id="2932257"/>
    <lineage>
        <taxon>Bacteria</taxon>
        <taxon>Bacillati</taxon>
        <taxon>Bacillota</taxon>
        <taxon>Bacilli</taxon>
        <taxon>Bacillales</taxon>
        <taxon>Bacillaceae</taxon>
        <taxon>Halobacillus</taxon>
    </lineage>
</organism>
<evidence type="ECO:0000313" key="2">
    <source>
        <dbReference type="EMBL" id="UOQ46222.1"/>
    </source>
</evidence>
<protein>
    <submittedName>
        <fullName evidence="2">Uncharacterized protein</fullName>
    </submittedName>
</protein>
<gene>
    <name evidence="2" type="ORF">MUN89_10075</name>
</gene>
<name>A0ABY4EP28_9BACI</name>
<evidence type="ECO:0000256" key="1">
    <source>
        <dbReference type="SAM" id="Phobius"/>
    </source>
</evidence>
<dbReference type="Proteomes" id="UP000831787">
    <property type="component" value="Chromosome"/>
</dbReference>
<feature type="transmembrane region" description="Helical" evidence="1">
    <location>
        <begin position="21"/>
        <end position="40"/>
    </location>
</feature>
<proteinExistence type="predicted"/>
<keyword evidence="1" id="KW-0812">Transmembrane</keyword>
<keyword evidence="1" id="KW-0472">Membrane</keyword>